<organism evidence="1 2">
    <name type="scientific">Helianthus annuus</name>
    <name type="common">Common sunflower</name>
    <dbReference type="NCBI Taxonomy" id="4232"/>
    <lineage>
        <taxon>Eukaryota</taxon>
        <taxon>Viridiplantae</taxon>
        <taxon>Streptophyta</taxon>
        <taxon>Embryophyta</taxon>
        <taxon>Tracheophyta</taxon>
        <taxon>Spermatophyta</taxon>
        <taxon>Magnoliopsida</taxon>
        <taxon>eudicotyledons</taxon>
        <taxon>Gunneridae</taxon>
        <taxon>Pentapetalae</taxon>
        <taxon>asterids</taxon>
        <taxon>campanulids</taxon>
        <taxon>Asterales</taxon>
        <taxon>Asteraceae</taxon>
        <taxon>Asteroideae</taxon>
        <taxon>Heliantheae alliance</taxon>
        <taxon>Heliantheae</taxon>
        <taxon>Helianthus</taxon>
    </lineage>
</organism>
<proteinExistence type="predicted"/>
<accession>A0A9K3HI47</accession>
<keyword evidence="2" id="KW-1185">Reference proteome</keyword>
<sequence>MMILLVDEGANAASALIYFESSLHLLDDFKHQSRRNLRSLLHSVTRPDPTCCSLQTPNAPHAP</sequence>
<reference evidence="1" key="2">
    <citation type="submission" date="2020-06" db="EMBL/GenBank/DDBJ databases">
        <title>Helianthus annuus Genome sequencing and assembly Release 2.</title>
        <authorList>
            <person name="Gouzy J."/>
            <person name="Langlade N."/>
            <person name="Munos S."/>
        </authorList>
    </citation>
    <scope>NUCLEOTIDE SEQUENCE</scope>
    <source>
        <tissue evidence="1">Leaves</tissue>
    </source>
</reference>
<evidence type="ECO:0000313" key="1">
    <source>
        <dbReference type="EMBL" id="KAF5778754.1"/>
    </source>
</evidence>
<comment type="caution">
    <text evidence="1">The sequence shown here is derived from an EMBL/GenBank/DDBJ whole genome shotgun (WGS) entry which is preliminary data.</text>
</comment>
<dbReference type="Proteomes" id="UP000215914">
    <property type="component" value="Unassembled WGS sequence"/>
</dbReference>
<dbReference type="AlphaFoldDB" id="A0A9K3HI47"/>
<reference evidence="1" key="1">
    <citation type="journal article" date="2017" name="Nature">
        <title>The sunflower genome provides insights into oil metabolism, flowering and Asterid evolution.</title>
        <authorList>
            <person name="Badouin H."/>
            <person name="Gouzy J."/>
            <person name="Grassa C.J."/>
            <person name="Murat F."/>
            <person name="Staton S.E."/>
            <person name="Cottret L."/>
            <person name="Lelandais-Briere C."/>
            <person name="Owens G.L."/>
            <person name="Carrere S."/>
            <person name="Mayjonade B."/>
            <person name="Legrand L."/>
            <person name="Gill N."/>
            <person name="Kane N.C."/>
            <person name="Bowers J.E."/>
            <person name="Hubner S."/>
            <person name="Bellec A."/>
            <person name="Berard A."/>
            <person name="Berges H."/>
            <person name="Blanchet N."/>
            <person name="Boniface M.C."/>
            <person name="Brunel D."/>
            <person name="Catrice O."/>
            <person name="Chaidir N."/>
            <person name="Claudel C."/>
            <person name="Donnadieu C."/>
            <person name="Faraut T."/>
            <person name="Fievet G."/>
            <person name="Helmstetter N."/>
            <person name="King M."/>
            <person name="Knapp S.J."/>
            <person name="Lai Z."/>
            <person name="Le Paslier M.C."/>
            <person name="Lippi Y."/>
            <person name="Lorenzon L."/>
            <person name="Mandel J.R."/>
            <person name="Marage G."/>
            <person name="Marchand G."/>
            <person name="Marquand E."/>
            <person name="Bret-Mestries E."/>
            <person name="Morien E."/>
            <person name="Nambeesan S."/>
            <person name="Nguyen T."/>
            <person name="Pegot-Espagnet P."/>
            <person name="Pouilly N."/>
            <person name="Raftis F."/>
            <person name="Sallet E."/>
            <person name="Schiex T."/>
            <person name="Thomas J."/>
            <person name="Vandecasteele C."/>
            <person name="Vares D."/>
            <person name="Vear F."/>
            <person name="Vautrin S."/>
            <person name="Crespi M."/>
            <person name="Mangin B."/>
            <person name="Burke J.M."/>
            <person name="Salse J."/>
            <person name="Munos S."/>
            <person name="Vincourt P."/>
            <person name="Rieseberg L.H."/>
            <person name="Langlade N.B."/>
        </authorList>
    </citation>
    <scope>NUCLEOTIDE SEQUENCE</scope>
    <source>
        <tissue evidence="1">Leaves</tissue>
    </source>
</reference>
<gene>
    <name evidence="1" type="ORF">HanXRQr2_Chr12g0551201</name>
</gene>
<dbReference type="Gramene" id="mRNA:HanXRQr2_Chr12g0551201">
    <property type="protein sequence ID" value="mRNA:HanXRQr2_Chr12g0551201"/>
    <property type="gene ID" value="HanXRQr2_Chr12g0551201"/>
</dbReference>
<evidence type="ECO:0000313" key="2">
    <source>
        <dbReference type="Proteomes" id="UP000215914"/>
    </source>
</evidence>
<dbReference type="EMBL" id="MNCJ02000327">
    <property type="protein sequence ID" value="KAF5778754.1"/>
    <property type="molecule type" value="Genomic_DNA"/>
</dbReference>
<name>A0A9K3HI47_HELAN</name>
<protein>
    <submittedName>
        <fullName evidence="1">Uncharacterized protein</fullName>
    </submittedName>
</protein>